<accession>A0A498KN13</accession>
<dbReference type="EMBL" id="RDQH01000322">
    <property type="protein sequence ID" value="RXI09530.1"/>
    <property type="molecule type" value="Genomic_DNA"/>
</dbReference>
<reference evidence="1 2" key="1">
    <citation type="submission" date="2018-10" db="EMBL/GenBank/DDBJ databases">
        <title>A high-quality apple genome assembly.</title>
        <authorList>
            <person name="Hu J."/>
        </authorList>
    </citation>
    <scope>NUCLEOTIDE SEQUENCE [LARGE SCALE GENOMIC DNA]</scope>
    <source>
        <strain evidence="2">cv. HFTH1</strain>
        <tissue evidence="1">Young leaf</tissue>
    </source>
</reference>
<name>A0A498KN13_MALDO</name>
<evidence type="ECO:0000313" key="2">
    <source>
        <dbReference type="Proteomes" id="UP000290289"/>
    </source>
</evidence>
<gene>
    <name evidence="1" type="ORF">DVH24_006207</name>
</gene>
<dbReference type="AlphaFoldDB" id="A0A498KN13"/>
<sequence length="87" mass="9493">MRNGWQGFGFRMSKVISDHMSKIQIARLSGSDRNTTTCTTNGESLMCTHSGVLFVTVLLRRPSCGACSGEEANELGLMSQELHVRGT</sequence>
<protein>
    <submittedName>
        <fullName evidence="1">Uncharacterized protein</fullName>
    </submittedName>
</protein>
<organism evidence="1 2">
    <name type="scientific">Malus domestica</name>
    <name type="common">Apple</name>
    <name type="synonym">Pyrus malus</name>
    <dbReference type="NCBI Taxonomy" id="3750"/>
    <lineage>
        <taxon>Eukaryota</taxon>
        <taxon>Viridiplantae</taxon>
        <taxon>Streptophyta</taxon>
        <taxon>Embryophyta</taxon>
        <taxon>Tracheophyta</taxon>
        <taxon>Spermatophyta</taxon>
        <taxon>Magnoliopsida</taxon>
        <taxon>eudicotyledons</taxon>
        <taxon>Gunneridae</taxon>
        <taxon>Pentapetalae</taxon>
        <taxon>rosids</taxon>
        <taxon>fabids</taxon>
        <taxon>Rosales</taxon>
        <taxon>Rosaceae</taxon>
        <taxon>Amygdaloideae</taxon>
        <taxon>Maleae</taxon>
        <taxon>Malus</taxon>
    </lineage>
</organism>
<comment type="caution">
    <text evidence="1">The sequence shown here is derived from an EMBL/GenBank/DDBJ whole genome shotgun (WGS) entry which is preliminary data.</text>
</comment>
<keyword evidence="2" id="KW-1185">Reference proteome</keyword>
<proteinExistence type="predicted"/>
<dbReference type="Proteomes" id="UP000290289">
    <property type="component" value="Unassembled WGS sequence"/>
</dbReference>
<evidence type="ECO:0000313" key="1">
    <source>
        <dbReference type="EMBL" id="RXI09530.1"/>
    </source>
</evidence>